<feature type="domain" description="Tyr recombinase" evidence="5">
    <location>
        <begin position="196"/>
        <end position="392"/>
    </location>
</feature>
<evidence type="ECO:0000256" key="4">
    <source>
        <dbReference type="SAM" id="MobiDB-lite"/>
    </source>
</evidence>
<evidence type="ECO:0000259" key="5">
    <source>
        <dbReference type="PROSITE" id="PS51898"/>
    </source>
</evidence>
<evidence type="ECO:0000313" key="7">
    <source>
        <dbReference type="Proteomes" id="UP000004218"/>
    </source>
</evidence>
<evidence type="ECO:0000313" key="6">
    <source>
        <dbReference type="EMBL" id="EFM49171.1"/>
    </source>
</evidence>
<keyword evidence="3" id="KW-0233">DNA recombination</keyword>
<dbReference type="InterPro" id="IPR010998">
    <property type="entry name" value="Integrase_recombinase_N"/>
</dbReference>
<dbReference type="CDD" id="cd01189">
    <property type="entry name" value="INT_ICEBs1_C_like"/>
    <property type="match status" value="1"/>
</dbReference>
<accession>E0DET1</accession>
<dbReference type="eggNOG" id="COG0582">
    <property type="taxonomic scope" value="Bacteria"/>
</dbReference>
<evidence type="ECO:0000256" key="3">
    <source>
        <dbReference type="ARBA" id="ARBA00023172"/>
    </source>
</evidence>
<evidence type="ECO:0000256" key="2">
    <source>
        <dbReference type="ARBA" id="ARBA00023125"/>
    </source>
</evidence>
<dbReference type="Gene3D" id="1.10.443.10">
    <property type="entry name" value="Intergrase catalytic core"/>
    <property type="match status" value="1"/>
</dbReference>
<dbReference type="InterPro" id="IPR050090">
    <property type="entry name" value="Tyrosine_recombinase_XerCD"/>
</dbReference>
<gene>
    <name evidence="6" type="ORF">HMPREF0299_6367</name>
</gene>
<dbReference type="SUPFAM" id="SSF56349">
    <property type="entry name" value="DNA breaking-rejoining enzymes"/>
    <property type="match status" value="1"/>
</dbReference>
<comment type="similarity">
    <text evidence="1">Belongs to the 'phage' integrase family.</text>
</comment>
<comment type="caution">
    <text evidence="6">The sequence shown here is derived from an EMBL/GenBank/DDBJ whole genome shotgun (WGS) entry which is preliminary data.</text>
</comment>
<reference evidence="6" key="1">
    <citation type="submission" date="2010-08" db="EMBL/GenBank/DDBJ databases">
        <authorList>
            <person name="Harkins D.M."/>
            <person name="Madupu R."/>
            <person name="Durkin A.S."/>
            <person name="Torralba M."/>
            <person name="Methe B."/>
            <person name="Sutton G.G."/>
            <person name="Nelson K.E."/>
        </authorList>
    </citation>
    <scope>NUCLEOTIDE SEQUENCE [LARGE SCALE GENOMIC DNA]</scope>
    <source>
        <strain evidence="6">ATCC 14266</strain>
    </source>
</reference>
<dbReference type="Gene3D" id="1.10.150.130">
    <property type="match status" value="1"/>
</dbReference>
<protein>
    <submittedName>
        <fullName evidence="6">Site-specific recombinase, phage integrase family</fullName>
    </submittedName>
</protein>
<dbReference type="GO" id="GO:0015074">
    <property type="term" value="P:DNA integration"/>
    <property type="evidence" value="ECO:0007669"/>
    <property type="project" value="InterPro"/>
</dbReference>
<organism evidence="6 7">
    <name type="scientific">Corynebacterium matruchotii ATCC 14266</name>
    <dbReference type="NCBI Taxonomy" id="553207"/>
    <lineage>
        <taxon>Bacteria</taxon>
        <taxon>Bacillati</taxon>
        <taxon>Actinomycetota</taxon>
        <taxon>Actinomycetes</taxon>
        <taxon>Mycobacteriales</taxon>
        <taxon>Corynebacteriaceae</taxon>
        <taxon>Corynebacterium</taxon>
    </lineage>
</organism>
<sequence>MDNKLPGSHNFHYHIWDSQEKIFIVGARTMPTKRIRNTGISWQGRYRDASGKEHSKTFRTKREAKAWEDDQIRAVRRGEWLDPQTSTITVHELVKKKLSQSAKPNTQQARNYLLANLGDLSPIPITALRPAMVRSWLHVLETGRPWVSDRSPLAANTISMIAGQLRAILTQAVNDDVILRHPMRGVVISSASKQVERDDIPDTEEIQALIRAAYSSGRGVSPNPQLARMIIVAATTGLRGGEIGGLRVKDVDFFRRELHVSQQVSQNSAEPTAPKSRRASRTVPLTEETLAALNTQLRERPRGREETIFAAKSGEPYNSLAIGTQFKNLTKRVGVTTTFHALRHYYASKLIESGVSVSVVQRVLGHSSPATTLGVYAHLWPGAEDEVRDAVRSFCGISDQKPTKDIGKIPG</sequence>
<evidence type="ECO:0000256" key="1">
    <source>
        <dbReference type="ARBA" id="ARBA00008857"/>
    </source>
</evidence>
<keyword evidence="7" id="KW-1185">Reference proteome</keyword>
<dbReference type="InterPro" id="IPR002104">
    <property type="entry name" value="Integrase_catalytic"/>
</dbReference>
<proteinExistence type="inferred from homology"/>
<dbReference type="InterPro" id="IPR011010">
    <property type="entry name" value="DNA_brk_join_enz"/>
</dbReference>
<dbReference type="InterPro" id="IPR013762">
    <property type="entry name" value="Integrase-like_cat_sf"/>
</dbReference>
<dbReference type="PROSITE" id="PS51898">
    <property type="entry name" value="TYR_RECOMBINASE"/>
    <property type="match status" value="1"/>
</dbReference>
<dbReference type="PANTHER" id="PTHR30349:SF64">
    <property type="entry name" value="PROPHAGE INTEGRASE INTD-RELATED"/>
    <property type="match status" value="1"/>
</dbReference>
<keyword evidence="2" id="KW-0238">DNA-binding</keyword>
<dbReference type="Proteomes" id="UP000004218">
    <property type="component" value="Unassembled WGS sequence"/>
</dbReference>
<dbReference type="AlphaFoldDB" id="E0DET1"/>
<dbReference type="STRING" id="553207.HMPREF0299_6367"/>
<name>E0DET1_9CORY</name>
<dbReference type="GO" id="GO:0006310">
    <property type="term" value="P:DNA recombination"/>
    <property type="evidence" value="ECO:0007669"/>
    <property type="project" value="UniProtKB-KW"/>
</dbReference>
<dbReference type="PANTHER" id="PTHR30349">
    <property type="entry name" value="PHAGE INTEGRASE-RELATED"/>
    <property type="match status" value="1"/>
</dbReference>
<feature type="region of interest" description="Disordered" evidence="4">
    <location>
        <begin position="262"/>
        <end position="283"/>
    </location>
</feature>
<dbReference type="Pfam" id="PF00589">
    <property type="entry name" value="Phage_integrase"/>
    <property type="match status" value="1"/>
</dbReference>
<dbReference type="GO" id="GO:0003677">
    <property type="term" value="F:DNA binding"/>
    <property type="evidence" value="ECO:0007669"/>
    <property type="project" value="UniProtKB-KW"/>
</dbReference>
<dbReference type="EMBL" id="ACSH02000005">
    <property type="protein sequence ID" value="EFM49171.1"/>
    <property type="molecule type" value="Genomic_DNA"/>
</dbReference>